<feature type="signal peptide" evidence="1">
    <location>
        <begin position="1"/>
        <end position="24"/>
    </location>
</feature>
<evidence type="ECO:0000313" key="3">
    <source>
        <dbReference type="Proteomes" id="UP000324536"/>
    </source>
</evidence>
<reference evidence="2 3" key="1">
    <citation type="submission" date="2019-09" db="EMBL/GenBank/DDBJ databases">
        <title>Genome sequencing of strain KACC 21233.</title>
        <authorList>
            <person name="Heo J."/>
            <person name="Kim S.-J."/>
            <person name="Kim J.-S."/>
            <person name="Hong S.-B."/>
            <person name="Kwon S.-W."/>
        </authorList>
    </citation>
    <scope>NUCLEOTIDE SEQUENCE [LARGE SCALE GENOMIC DNA]</scope>
    <source>
        <strain evidence="2 3">KACC 21233</strain>
    </source>
</reference>
<protein>
    <submittedName>
        <fullName evidence="2">Uncharacterized protein</fullName>
    </submittedName>
</protein>
<dbReference type="AlphaFoldDB" id="A0A5C1YPN5"/>
<accession>A0A5C1YPN5</accession>
<organism evidence="2 3">
    <name type="scientific">Acetobacter vaccinii</name>
    <dbReference type="NCBI Taxonomy" id="2592655"/>
    <lineage>
        <taxon>Bacteria</taxon>
        <taxon>Pseudomonadati</taxon>
        <taxon>Pseudomonadota</taxon>
        <taxon>Alphaproteobacteria</taxon>
        <taxon>Acetobacterales</taxon>
        <taxon>Acetobacteraceae</taxon>
        <taxon>Acetobacter</taxon>
    </lineage>
</organism>
<dbReference type="EMBL" id="CP043506">
    <property type="protein sequence ID" value="QEO17220.1"/>
    <property type="molecule type" value="Genomic_DNA"/>
</dbReference>
<gene>
    <name evidence="2" type="ORF">FLP30_05300</name>
</gene>
<sequence length="426" mass="42938">MTRLAPVFRCAAVWAALLPATSLAQTAPAWKSYQTTGNPADMIRSTAVATALGTKVDTANGTSANQTLSAPVISSLKAFSSQGSNNITAHPVGIGNRTVQSTLYANETAVDGTTSIWPHVIQTTSATGYGVTDPIWGGAADRINLFVGMNCLAGSSDCWAENQMLYAGPGFQGHGHGNEIDVENLSSDRDPAVAGTQSIVGLEITGITKYMASYGIDIVGSETDVSTNSAHLFHNAIGIMGGAAQDNSFVDVGDATISLHIMGKHGIGLDLSYATITGSAISLDSTQAVNFHNKGTGSLYNGLASDGSTVILGPQSPSNNIGYGGAGGYAFLNVSNNVTGATTLFSAGSAPDINLVLSAKGSGAVVATAPVQAPSVSAGSVSATTKMTVPVVAAAPTGACTAGQMEVSGTGFHVCVAGAWKTATLQ</sequence>
<name>A0A5C1YPN5_9PROT</name>
<feature type="chain" id="PRO_5022882544" evidence="1">
    <location>
        <begin position="25"/>
        <end position="426"/>
    </location>
</feature>
<keyword evidence="1" id="KW-0732">Signal</keyword>
<evidence type="ECO:0000256" key="1">
    <source>
        <dbReference type="SAM" id="SignalP"/>
    </source>
</evidence>
<proteinExistence type="predicted"/>
<dbReference type="RefSeq" id="WP_149278899.1">
    <property type="nucleotide sequence ID" value="NZ_CP043506.1"/>
</dbReference>
<keyword evidence="3" id="KW-1185">Reference proteome</keyword>
<evidence type="ECO:0000313" key="2">
    <source>
        <dbReference type="EMBL" id="QEO17220.1"/>
    </source>
</evidence>
<dbReference type="Proteomes" id="UP000324536">
    <property type="component" value="Chromosome"/>
</dbReference>
<dbReference type="OrthoDB" id="7280238at2"/>
<dbReference type="KEGG" id="acek:FLP30_05300"/>